<dbReference type="Proteomes" id="UP000695026">
    <property type="component" value="Unplaced"/>
</dbReference>
<keyword evidence="6 9" id="KW-0472">Membrane</keyword>
<evidence type="ECO:0000256" key="4">
    <source>
        <dbReference type="ARBA" id="ARBA00022989"/>
    </source>
</evidence>
<evidence type="ECO:0000256" key="2">
    <source>
        <dbReference type="ARBA" id="ARBA00022475"/>
    </source>
</evidence>
<dbReference type="GeneID" id="112541643"/>
<keyword evidence="2" id="KW-1003">Cell membrane</keyword>
<dbReference type="OrthoDB" id="9631784at2759"/>
<keyword evidence="5" id="KW-0297">G-protein coupled receptor</keyword>
<feature type="transmembrane region" description="Helical" evidence="9">
    <location>
        <begin position="23"/>
        <end position="47"/>
    </location>
</feature>
<dbReference type="InterPro" id="IPR000276">
    <property type="entry name" value="GPCR_Rhodpsn"/>
</dbReference>
<comment type="subcellular location">
    <subcellularLocation>
        <location evidence="1">Cell membrane</location>
        <topology evidence="1">Multi-pass membrane protein</topology>
    </subcellularLocation>
</comment>
<keyword evidence="8" id="KW-0807">Transducer</keyword>
<dbReference type="PANTHER" id="PTHR11334">
    <property type="entry name" value="MAS-RELATED G-PROTEIN COUPLED RECEPTOR"/>
    <property type="match status" value="1"/>
</dbReference>
<evidence type="ECO:0000256" key="7">
    <source>
        <dbReference type="ARBA" id="ARBA00023170"/>
    </source>
</evidence>
<dbReference type="GO" id="GO:0005886">
    <property type="term" value="C:plasma membrane"/>
    <property type="evidence" value="ECO:0007669"/>
    <property type="project" value="TreeGrafter"/>
</dbReference>
<feature type="transmembrane region" description="Helical" evidence="9">
    <location>
        <begin position="59"/>
        <end position="83"/>
    </location>
</feature>
<feature type="transmembrane region" description="Helical" evidence="9">
    <location>
        <begin position="144"/>
        <end position="167"/>
    </location>
</feature>
<accession>A0A9F5J5S1</accession>
<gene>
    <name evidence="11" type="primary">LOC112541643</name>
</gene>
<keyword evidence="10" id="KW-1185">Reference proteome</keyword>
<keyword evidence="7" id="KW-0675">Receptor</keyword>
<evidence type="ECO:0000256" key="1">
    <source>
        <dbReference type="ARBA" id="ARBA00004651"/>
    </source>
</evidence>
<evidence type="ECO:0000256" key="3">
    <source>
        <dbReference type="ARBA" id="ARBA00022692"/>
    </source>
</evidence>
<keyword evidence="3 9" id="KW-0812">Transmembrane</keyword>
<evidence type="ECO:0000256" key="5">
    <source>
        <dbReference type="ARBA" id="ARBA00023040"/>
    </source>
</evidence>
<dbReference type="SUPFAM" id="SSF81321">
    <property type="entry name" value="Family A G protein-coupled receptor-like"/>
    <property type="match status" value="1"/>
</dbReference>
<dbReference type="PRINTS" id="PR00237">
    <property type="entry name" value="GPCRRHODOPSN"/>
</dbReference>
<evidence type="ECO:0000256" key="8">
    <source>
        <dbReference type="ARBA" id="ARBA00023224"/>
    </source>
</evidence>
<organism evidence="10 11">
    <name type="scientific">Python bivittatus</name>
    <name type="common">Burmese python</name>
    <name type="synonym">Python molurus bivittatus</name>
    <dbReference type="NCBI Taxonomy" id="176946"/>
    <lineage>
        <taxon>Eukaryota</taxon>
        <taxon>Metazoa</taxon>
        <taxon>Chordata</taxon>
        <taxon>Craniata</taxon>
        <taxon>Vertebrata</taxon>
        <taxon>Euteleostomi</taxon>
        <taxon>Lepidosauria</taxon>
        <taxon>Squamata</taxon>
        <taxon>Bifurcata</taxon>
        <taxon>Unidentata</taxon>
        <taxon>Episquamata</taxon>
        <taxon>Toxicofera</taxon>
        <taxon>Serpentes</taxon>
        <taxon>Henophidia</taxon>
        <taxon>Pythonidae</taxon>
        <taxon>Python</taxon>
    </lineage>
</organism>
<sequence length="275" mass="31120">MDDVTEDQDNANYTYLYYRLSDLIILSIAIFICIFGVVGNGLVMWWLSIHITSNSFTTYILNLAVTDLGTLVFLTVYLILSLVNHFHGILFYMFSSAIQLRNLIHFTYTASLCFLTVLSAETCLSLLFPVCYQRHSRDGSLPCYLFVNFYVLPSLLGSFILVLLAKICCNSQQQSPGTLNLVLLLSLLCILVLRGPWTVAFSLQGYRHLRTLLVFSQLIHSVNSSTKPVFYYLVGKRLKWSSREPLKMVLQRAFWEGTPSGDELTARKASGVASY</sequence>
<dbReference type="KEGG" id="pbi:112541643"/>
<feature type="transmembrane region" description="Helical" evidence="9">
    <location>
        <begin position="179"/>
        <end position="203"/>
    </location>
</feature>
<feature type="transmembrane region" description="Helical" evidence="9">
    <location>
        <begin position="103"/>
        <end position="132"/>
    </location>
</feature>
<keyword evidence="4 9" id="KW-1133">Transmembrane helix</keyword>
<name>A0A9F5J5S1_PYTBI</name>
<dbReference type="GO" id="GO:0004930">
    <property type="term" value="F:G protein-coupled receptor activity"/>
    <property type="evidence" value="ECO:0007669"/>
    <property type="project" value="UniProtKB-KW"/>
</dbReference>
<evidence type="ECO:0000256" key="9">
    <source>
        <dbReference type="SAM" id="Phobius"/>
    </source>
</evidence>
<dbReference type="PANTHER" id="PTHR11334:SF29">
    <property type="entry name" value="MAS-RELATED G-PROTEIN COUPLED RECEPTOR MEMBER X2"/>
    <property type="match status" value="1"/>
</dbReference>
<dbReference type="RefSeq" id="XP_025027813.1">
    <property type="nucleotide sequence ID" value="XM_025172045.1"/>
</dbReference>
<protein>
    <submittedName>
        <fullName evidence="11">Mas-related G-protein coupled receptor member H-like</fullName>
    </submittedName>
</protein>
<evidence type="ECO:0000313" key="11">
    <source>
        <dbReference type="RefSeq" id="XP_025027813.1"/>
    </source>
</evidence>
<dbReference type="AlphaFoldDB" id="A0A9F5J5S1"/>
<evidence type="ECO:0000313" key="10">
    <source>
        <dbReference type="Proteomes" id="UP000695026"/>
    </source>
</evidence>
<evidence type="ECO:0000256" key="6">
    <source>
        <dbReference type="ARBA" id="ARBA00023136"/>
    </source>
</evidence>
<proteinExistence type="predicted"/>
<dbReference type="Gene3D" id="1.20.1070.10">
    <property type="entry name" value="Rhodopsin 7-helix transmembrane proteins"/>
    <property type="match status" value="1"/>
</dbReference>
<dbReference type="InterPro" id="IPR026234">
    <property type="entry name" value="MRGPCRFAMILY"/>
</dbReference>
<reference evidence="11" key="1">
    <citation type="submission" date="2025-08" db="UniProtKB">
        <authorList>
            <consortium name="RefSeq"/>
        </authorList>
    </citation>
    <scope>IDENTIFICATION</scope>
    <source>
        <tissue evidence="11">Liver</tissue>
    </source>
</reference>
<dbReference type="OMA" id="YTASLCF"/>